<feature type="compositionally biased region" description="Polar residues" evidence="1">
    <location>
        <begin position="255"/>
        <end position="264"/>
    </location>
</feature>
<evidence type="ECO:0000313" key="2">
    <source>
        <dbReference type="EMBL" id="KAF2263733.1"/>
    </source>
</evidence>
<organism evidence="2 3">
    <name type="scientific">Lojkania enalia</name>
    <dbReference type="NCBI Taxonomy" id="147567"/>
    <lineage>
        <taxon>Eukaryota</taxon>
        <taxon>Fungi</taxon>
        <taxon>Dikarya</taxon>
        <taxon>Ascomycota</taxon>
        <taxon>Pezizomycotina</taxon>
        <taxon>Dothideomycetes</taxon>
        <taxon>Pleosporomycetidae</taxon>
        <taxon>Pleosporales</taxon>
        <taxon>Pleosporales incertae sedis</taxon>
        <taxon>Lojkania</taxon>
    </lineage>
</organism>
<sequence length="396" mass="43817">MRTDVWQTRPADAVFSVLRVHRVIWRLIAKRERIKASRAWYDRSLPLPCVGPPTHQQCLLLLLLLLHFHRRRGRNALTAAQDGALDAVPQQHFSSLHHTCCAAGTRAHSRSSDSDITAAYEHLARTKSEPHRRGRQPQPPTQRSSARCDRHSQQQESLTLVARRSPRRRHREGGCQIVGGLIEQPAFSEWVCRGAVQTGGYRRPALLSATGGRARTQLHTFPSLSLEPSRICPLTTTTHYLLPFLVRLHAASSSPPTAARQSAQEAIRPRARRATRATRRQHCEAAPSASAPVNSPSPASCSLRRAYPRHLAAKEARLAAHRETERAPDHRRRNDCCTAPLLLPPLLLLLTVDLLKCPGRRGIAVTVDRGGDISSGKAAGREADRSARSAPSTSKD</sequence>
<feature type="region of interest" description="Disordered" evidence="1">
    <location>
        <begin position="255"/>
        <end position="302"/>
    </location>
</feature>
<feature type="region of interest" description="Disordered" evidence="1">
    <location>
        <begin position="124"/>
        <end position="158"/>
    </location>
</feature>
<feature type="region of interest" description="Disordered" evidence="1">
    <location>
        <begin position="315"/>
        <end position="335"/>
    </location>
</feature>
<name>A0A9P4K9U6_9PLEO</name>
<proteinExistence type="predicted"/>
<dbReference type="EMBL" id="ML986622">
    <property type="protein sequence ID" value="KAF2263733.1"/>
    <property type="molecule type" value="Genomic_DNA"/>
</dbReference>
<gene>
    <name evidence="2" type="ORF">CC78DRAFT_581114</name>
</gene>
<dbReference type="AlphaFoldDB" id="A0A9P4K9U6"/>
<protein>
    <submittedName>
        <fullName evidence="2">Uncharacterized protein</fullName>
    </submittedName>
</protein>
<comment type="caution">
    <text evidence="2">The sequence shown here is derived from an EMBL/GenBank/DDBJ whole genome shotgun (WGS) entry which is preliminary data.</text>
</comment>
<feature type="compositionally biased region" description="Basic residues" evidence="1">
    <location>
        <begin position="269"/>
        <end position="280"/>
    </location>
</feature>
<evidence type="ECO:0000313" key="3">
    <source>
        <dbReference type="Proteomes" id="UP000800093"/>
    </source>
</evidence>
<evidence type="ECO:0000256" key="1">
    <source>
        <dbReference type="SAM" id="MobiDB-lite"/>
    </source>
</evidence>
<dbReference type="Proteomes" id="UP000800093">
    <property type="component" value="Unassembled WGS sequence"/>
</dbReference>
<reference evidence="3" key="1">
    <citation type="journal article" date="2020" name="Stud. Mycol.">
        <title>101 Dothideomycetes genomes: A test case for predicting lifestyles and emergence of pathogens.</title>
        <authorList>
            <person name="Haridas S."/>
            <person name="Albert R."/>
            <person name="Binder M."/>
            <person name="Bloem J."/>
            <person name="LaButti K."/>
            <person name="Salamov A."/>
            <person name="Andreopoulos B."/>
            <person name="Baker S."/>
            <person name="Barry K."/>
            <person name="Bills G."/>
            <person name="Bluhm B."/>
            <person name="Cannon C."/>
            <person name="Castanera R."/>
            <person name="Culley D."/>
            <person name="Daum C."/>
            <person name="Ezra D."/>
            <person name="Gonzalez J."/>
            <person name="Henrissat B."/>
            <person name="Kuo A."/>
            <person name="Liang C."/>
            <person name="Lipzen A."/>
            <person name="Lutzoni F."/>
            <person name="Magnuson J."/>
            <person name="Mondo S."/>
            <person name="Nolan M."/>
            <person name="Ohm R."/>
            <person name="Pangilinan J."/>
            <person name="Park H.-J."/>
            <person name="Ramirez L."/>
            <person name="Alfaro M."/>
            <person name="Sun H."/>
            <person name="Tritt A."/>
            <person name="Yoshinaga Y."/>
            <person name="Zwiers L.-H."/>
            <person name="Turgeon B."/>
            <person name="Goodwin S."/>
            <person name="Spatafora J."/>
            <person name="Crous P."/>
            <person name="Grigoriev I."/>
        </authorList>
    </citation>
    <scope>NUCLEOTIDE SEQUENCE [LARGE SCALE GENOMIC DNA]</scope>
    <source>
        <strain evidence="3">CBS 304.66</strain>
    </source>
</reference>
<feature type="region of interest" description="Disordered" evidence="1">
    <location>
        <begin position="369"/>
        <end position="396"/>
    </location>
</feature>
<keyword evidence="3" id="KW-1185">Reference proteome</keyword>
<feature type="compositionally biased region" description="Low complexity" evidence="1">
    <location>
        <begin position="285"/>
        <end position="300"/>
    </location>
</feature>
<accession>A0A9P4K9U6</accession>